<dbReference type="InterPro" id="IPR006282">
    <property type="entry name" value="Thi_PPkinase"/>
</dbReference>
<reference evidence="10" key="3">
    <citation type="submission" date="2025-08" db="UniProtKB">
        <authorList>
            <consortium name="RefSeq"/>
        </authorList>
    </citation>
    <scope>IDENTIFICATION</scope>
    <source>
        <strain evidence="10">NI907</strain>
    </source>
</reference>
<dbReference type="RefSeq" id="XP_030976949.1">
    <property type="nucleotide sequence ID" value="XM_031131155.1"/>
</dbReference>
<dbReference type="GO" id="GO:0030975">
    <property type="term" value="F:thiamine binding"/>
    <property type="evidence" value="ECO:0007669"/>
    <property type="project" value="UniProtKB-UniRule"/>
</dbReference>
<dbReference type="PANTHER" id="PTHR13622:SF8">
    <property type="entry name" value="THIAMIN PYROPHOSPHOKINASE 1"/>
    <property type="match status" value="1"/>
</dbReference>
<comment type="similarity">
    <text evidence="2 7">Belongs to the thiamine pyrophosphokinase family.</text>
</comment>
<dbReference type="GO" id="GO:0009229">
    <property type="term" value="P:thiamine diphosphate biosynthetic process"/>
    <property type="evidence" value="ECO:0007669"/>
    <property type="project" value="UniProtKB-UniRule"/>
</dbReference>
<dbReference type="InterPro" id="IPR036759">
    <property type="entry name" value="TPK_catalytic_sf"/>
</dbReference>
<dbReference type="InterPro" id="IPR036371">
    <property type="entry name" value="TPK_B1-bd_sf"/>
</dbReference>
<dbReference type="Pfam" id="PF04265">
    <property type="entry name" value="TPK_B1_binding"/>
    <property type="match status" value="1"/>
</dbReference>
<keyword evidence="9" id="KW-1185">Reference proteome</keyword>
<dbReference type="Gene3D" id="3.40.50.10240">
    <property type="entry name" value="Thiamin pyrophosphokinase, catalytic domain"/>
    <property type="match status" value="1"/>
</dbReference>
<evidence type="ECO:0000256" key="6">
    <source>
        <dbReference type="ARBA" id="ARBA00022840"/>
    </source>
</evidence>
<evidence type="ECO:0000256" key="5">
    <source>
        <dbReference type="ARBA" id="ARBA00022777"/>
    </source>
</evidence>
<dbReference type="SMART" id="SM00983">
    <property type="entry name" value="TPK_B1_binding"/>
    <property type="match status" value="1"/>
</dbReference>
<dbReference type="AlphaFoldDB" id="A0A6P8APX7"/>
<reference evidence="10" key="2">
    <citation type="submission" date="2019-10" db="EMBL/GenBank/DDBJ databases">
        <authorList>
            <consortium name="NCBI Genome Project"/>
        </authorList>
    </citation>
    <scope>NUCLEOTIDE SEQUENCE</scope>
    <source>
        <strain evidence="10">NI907</strain>
    </source>
</reference>
<dbReference type="GeneID" id="41966060"/>
<dbReference type="EC" id="2.7.6.2" evidence="7"/>
<dbReference type="GO" id="GO:0016301">
    <property type="term" value="F:kinase activity"/>
    <property type="evidence" value="ECO:0007669"/>
    <property type="project" value="UniProtKB-UniRule"/>
</dbReference>
<organism evidence="9 10">
    <name type="scientific">Pyricularia grisea</name>
    <name type="common">Crabgrass-specific blast fungus</name>
    <name type="synonym">Magnaporthe grisea</name>
    <dbReference type="NCBI Taxonomy" id="148305"/>
    <lineage>
        <taxon>Eukaryota</taxon>
        <taxon>Fungi</taxon>
        <taxon>Dikarya</taxon>
        <taxon>Ascomycota</taxon>
        <taxon>Pezizomycotina</taxon>
        <taxon>Sordariomycetes</taxon>
        <taxon>Sordariomycetidae</taxon>
        <taxon>Magnaporthales</taxon>
        <taxon>Pyriculariaceae</taxon>
        <taxon>Pyricularia</taxon>
    </lineage>
</organism>
<evidence type="ECO:0000256" key="4">
    <source>
        <dbReference type="ARBA" id="ARBA00022741"/>
    </source>
</evidence>
<dbReference type="Pfam" id="PF04263">
    <property type="entry name" value="TPK_catalytic"/>
    <property type="match status" value="1"/>
</dbReference>
<name>A0A6P8APX7_PYRGI</name>
<dbReference type="GO" id="GO:0004788">
    <property type="term" value="F:thiamine diphosphokinase activity"/>
    <property type="evidence" value="ECO:0007669"/>
    <property type="project" value="UniProtKB-UniRule"/>
</dbReference>
<evidence type="ECO:0000256" key="1">
    <source>
        <dbReference type="ARBA" id="ARBA00005078"/>
    </source>
</evidence>
<reference evidence="9 10" key="1">
    <citation type="journal article" date="2019" name="Mol. Biol. Evol.">
        <title>Blast fungal genomes show frequent chromosomal changes, gene gains and losses, and effector gene turnover.</title>
        <authorList>
            <person name="Gomez Luciano L.B."/>
            <person name="Jason Tsai I."/>
            <person name="Chuma I."/>
            <person name="Tosa Y."/>
            <person name="Chen Y.H."/>
            <person name="Li J.Y."/>
            <person name="Li M.Y."/>
            <person name="Jade Lu M.Y."/>
            <person name="Nakayashiki H."/>
            <person name="Li W.H."/>
        </authorList>
    </citation>
    <scope>NUCLEOTIDE SEQUENCE [LARGE SCALE GENOMIC DNA]</scope>
    <source>
        <strain evidence="9 10">NI907</strain>
    </source>
</reference>
<dbReference type="PIRSF" id="PIRSF031057">
    <property type="entry name" value="Thiamin_pyrophosphokinase"/>
    <property type="match status" value="1"/>
</dbReference>
<dbReference type="GO" id="GO:0005524">
    <property type="term" value="F:ATP binding"/>
    <property type="evidence" value="ECO:0007669"/>
    <property type="project" value="UniProtKB-UniRule"/>
</dbReference>
<evidence type="ECO:0000313" key="9">
    <source>
        <dbReference type="Proteomes" id="UP000515153"/>
    </source>
</evidence>
<dbReference type="PANTHER" id="PTHR13622">
    <property type="entry name" value="THIAMIN PYROPHOSPHOKINASE"/>
    <property type="match status" value="1"/>
</dbReference>
<dbReference type="InterPro" id="IPR016966">
    <property type="entry name" value="Thiamin_pyrophosphokinase_euk"/>
</dbReference>
<keyword evidence="3 7" id="KW-0808">Transferase</keyword>
<dbReference type="Proteomes" id="UP000515153">
    <property type="component" value="Chromosome VI"/>
</dbReference>
<proteinExistence type="inferred from homology"/>
<feature type="domain" description="Thiamin pyrophosphokinase thiamin-binding" evidence="8">
    <location>
        <begin position="195"/>
        <end position="253"/>
    </location>
</feature>
<sequence>MVMESSKSTTTFEWHPRRVFEQQQHDEDPSSQTFSVVVLNQPISNLSVLQKLWAKSSFRVAADGGANRLLEASKDLANNLDVIIGDLDSFTALSADFYSSLPSPPQVIKITEQDSTDFSKAVTHIRSQPDRPSDIVAIGGLGGRVDQGLSQMHHLCIFQEDPNYGQGRVYLVSEESLTFLLKPGRHMILVPDWAGLFGKHVGVIPIKGPAVISTKGLEWDVTEWRTEFGGRISTSNHLLPETEVVEVETDKDVVFTIALK</sequence>
<comment type="pathway">
    <text evidence="1 7">Cofactor biosynthesis; thiamine diphosphate biosynthesis; thiamine diphosphate from thiamine: step 1/1.</text>
</comment>
<evidence type="ECO:0000313" key="10">
    <source>
        <dbReference type="RefSeq" id="XP_030976949.1"/>
    </source>
</evidence>
<evidence type="ECO:0000259" key="8">
    <source>
        <dbReference type="SMART" id="SM00983"/>
    </source>
</evidence>
<keyword evidence="4 7" id="KW-0547">Nucleotide-binding</keyword>
<dbReference type="InterPro" id="IPR007373">
    <property type="entry name" value="Thiamin_PyroPKinase_B1-bd"/>
</dbReference>
<dbReference type="CDD" id="cd07995">
    <property type="entry name" value="TPK"/>
    <property type="match status" value="1"/>
</dbReference>
<accession>A0A6P8APX7</accession>
<keyword evidence="6 7" id="KW-0067">ATP-binding</keyword>
<dbReference type="SUPFAM" id="SSF63999">
    <property type="entry name" value="Thiamin pyrophosphokinase, catalytic domain"/>
    <property type="match status" value="1"/>
</dbReference>
<dbReference type="UniPathway" id="UPA00060">
    <property type="reaction ID" value="UER00597"/>
</dbReference>
<dbReference type="InterPro" id="IPR007371">
    <property type="entry name" value="TPK_catalytic"/>
</dbReference>
<protein>
    <recommendedName>
        <fullName evidence="7">Thiamine pyrophosphokinase</fullName>
        <ecNumber evidence="7">2.7.6.2</ecNumber>
    </recommendedName>
</protein>
<gene>
    <name evidence="10" type="ORF">PgNI_11182</name>
</gene>
<evidence type="ECO:0000256" key="2">
    <source>
        <dbReference type="ARBA" id="ARBA00006785"/>
    </source>
</evidence>
<evidence type="ECO:0000256" key="3">
    <source>
        <dbReference type="ARBA" id="ARBA00022679"/>
    </source>
</evidence>
<dbReference type="SUPFAM" id="SSF63862">
    <property type="entry name" value="Thiamin pyrophosphokinase, substrate-binding domain"/>
    <property type="match status" value="1"/>
</dbReference>
<dbReference type="GO" id="GO:0006772">
    <property type="term" value="P:thiamine metabolic process"/>
    <property type="evidence" value="ECO:0007669"/>
    <property type="project" value="InterPro"/>
</dbReference>
<evidence type="ECO:0000256" key="7">
    <source>
        <dbReference type="PIRNR" id="PIRNR031057"/>
    </source>
</evidence>
<comment type="catalytic activity">
    <reaction evidence="7">
        <text>thiamine + ATP = thiamine diphosphate + AMP + H(+)</text>
        <dbReference type="Rhea" id="RHEA:11576"/>
        <dbReference type="ChEBI" id="CHEBI:15378"/>
        <dbReference type="ChEBI" id="CHEBI:18385"/>
        <dbReference type="ChEBI" id="CHEBI:30616"/>
        <dbReference type="ChEBI" id="CHEBI:58937"/>
        <dbReference type="ChEBI" id="CHEBI:456215"/>
    </reaction>
</comment>
<keyword evidence="5 7" id="KW-0418">Kinase</keyword>
<dbReference type="NCBIfam" id="TIGR01378">
    <property type="entry name" value="thi_PPkinase"/>
    <property type="match status" value="1"/>
</dbReference>
<dbReference type="KEGG" id="pgri:PgNI_11182"/>